<keyword evidence="4 7" id="KW-1133">Transmembrane helix</keyword>
<gene>
    <name evidence="9" type="ORF">GCM10009776_34250</name>
</gene>
<keyword evidence="5 7" id="KW-0472">Membrane</keyword>
<feature type="domain" description="Type II secretion system protein GspF" evidence="8">
    <location>
        <begin position="27"/>
        <end position="153"/>
    </location>
</feature>
<dbReference type="InterPro" id="IPR018076">
    <property type="entry name" value="T2SS_GspF_dom"/>
</dbReference>
<dbReference type="PANTHER" id="PTHR35007">
    <property type="entry name" value="INTEGRAL MEMBRANE PROTEIN-RELATED"/>
    <property type="match status" value="1"/>
</dbReference>
<proteinExistence type="predicted"/>
<keyword evidence="10" id="KW-1185">Reference proteome</keyword>
<keyword evidence="3 7" id="KW-0812">Transmembrane</keyword>
<evidence type="ECO:0000313" key="10">
    <source>
        <dbReference type="Proteomes" id="UP001499933"/>
    </source>
</evidence>
<evidence type="ECO:0000256" key="7">
    <source>
        <dbReference type="SAM" id="Phobius"/>
    </source>
</evidence>
<feature type="region of interest" description="Disordered" evidence="6">
    <location>
        <begin position="70"/>
        <end position="89"/>
    </location>
</feature>
<name>A0ABN2RFL9_9MICO</name>
<reference evidence="9 10" key="1">
    <citation type="journal article" date="2019" name="Int. J. Syst. Evol. Microbiol.">
        <title>The Global Catalogue of Microorganisms (GCM) 10K type strain sequencing project: providing services to taxonomists for standard genome sequencing and annotation.</title>
        <authorList>
            <consortium name="The Broad Institute Genomics Platform"/>
            <consortium name="The Broad Institute Genome Sequencing Center for Infectious Disease"/>
            <person name="Wu L."/>
            <person name="Ma J."/>
        </authorList>
    </citation>
    <scope>NUCLEOTIDE SEQUENCE [LARGE SCALE GENOMIC DNA]</scope>
    <source>
        <strain evidence="9 10">JCM 14901</strain>
    </source>
</reference>
<comment type="caution">
    <text evidence="9">The sequence shown here is derived from an EMBL/GenBank/DDBJ whole genome shotgun (WGS) entry which is preliminary data.</text>
</comment>
<comment type="subcellular location">
    <subcellularLocation>
        <location evidence="1">Cell membrane</location>
        <topology evidence="1">Multi-pass membrane protein</topology>
    </subcellularLocation>
</comment>
<evidence type="ECO:0000256" key="6">
    <source>
        <dbReference type="SAM" id="MobiDB-lite"/>
    </source>
</evidence>
<evidence type="ECO:0000256" key="3">
    <source>
        <dbReference type="ARBA" id="ARBA00022692"/>
    </source>
</evidence>
<evidence type="ECO:0000256" key="4">
    <source>
        <dbReference type="ARBA" id="ARBA00022989"/>
    </source>
</evidence>
<dbReference type="PANTHER" id="PTHR35007:SF3">
    <property type="entry name" value="POSSIBLE CONSERVED ALANINE RICH MEMBRANE PROTEIN"/>
    <property type="match status" value="1"/>
</dbReference>
<dbReference type="EMBL" id="BAAAOG010000010">
    <property type="protein sequence ID" value="GAA1968346.1"/>
    <property type="molecule type" value="Genomic_DNA"/>
</dbReference>
<keyword evidence="2" id="KW-1003">Cell membrane</keyword>
<protein>
    <recommendedName>
        <fullName evidence="8">Type II secretion system protein GspF domain-containing protein</fullName>
    </recommendedName>
</protein>
<feature type="transmembrane region" description="Helical" evidence="7">
    <location>
        <begin position="284"/>
        <end position="306"/>
    </location>
</feature>
<dbReference type="Pfam" id="PF00482">
    <property type="entry name" value="T2SSF"/>
    <property type="match status" value="1"/>
</dbReference>
<dbReference type="Proteomes" id="UP001499933">
    <property type="component" value="Unassembled WGS sequence"/>
</dbReference>
<evidence type="ECO:0000256" key="2">
    <source>
        <dbReference type="ARBA" id="ARBA00022475"/>
    </source>
</evidence>
<evidence type="ECO:0000256" key="1">
    <source>
        <dbReference type="ARBA" id="ARBA00004651"/>
    </source>
</evidence>
<evidence type="ECO:0000259" key="8">
    <source>
        <dbReference type="Pfam" id="PF00482"/>
    </source>
</evidence>
<accession>A0ABN2RFL9</accession>
<evidence type="ECO:0000313" key="9">
    <source>
        <dbReference type="EMBL" id="GAA1968346.1"/>
    </source>
</evidence>
<evidence type="ECO:0000256" key="5">
    <source>
        <dbReference type="ARBA" id="ARBA00023136"/>
    </source>
</evidence>
<feature type="transmembrane region" description="Helical" evidence="7">
    <location>
        <begin position="163"/>
        <end position="186"/>
    </location>
</feature>
<dbReference type="RefSeq" id="WP_344096978.1">
    <property type="nucleotide sequence ID" value="NZ_BAAAOG010000010.1"/>
</dbReference>
<sequence length="316" mass="32065">MVNRLTARAAAAGVAVSSASADETVLRLAVLLQAGIPPARAWSHLADAGDAGAARVTDAVGRGIPLSDAILEAAPPSPPRSRRRRAQSRSTWPEVAAAWRVATTVGAPLAESLRGLAAALRDAAEAVDDVRVALAEPAGTARLIGWLPLVGLALGACLGFDTMGVLLGTPVGLLCLLGGVALSVAAHRWNAVLVRRATAADGIPGLDAELLAIAVSGGVSLDRATAIVEQATERGVDAESAAVLSLSRTAGAPAVDLLRASAALARQRARIDGRLRASRLSSRLLLPLGVCTLPAFLLLGVAPMLLSVMATMSLSL</sequence>
<organism evidence="9 10">
    <name type="scientific">Microbacterium deminutum</name>
    <dbReference type="NCBI Taxonomy" id="344164"/>
    <lineage>
        <taxon>Bacteria</taxon>
        <taxon>Bacillati</taxon>
        <taxon>Actinomycetota</taxon>
        <taxon>Actinomycetes</taxon>
        <taxon>Micrococcales</taxon>
        <taxon>Microbacteriaceae</taxon>
        <taxon>Microbacterium</taxon>
    </lineage>
</organism>